<sequence length="146" mass="16064">MSPFELYPPSFDAALFWALLFVVRSGANHEFFGFGLLRRPLRGAAKTASTAVFAVGVTYAFVAGFGHLGADFTASWKGGLGYFAAALFVLFVFSAWVLAVVGWSDCRVADCMGRHLRQQAHEYEYRPCRQSGSACRRRLGPWPLAS</sequence>
<keyword evidence="1" id="KW-0812">Transmembrane</keyword>
<keyword evidence="1" id="KW-1133">Transmembrane helix</keyword>
<name>A0ABW8M5D8_9ACTN</name>
<keyword evidence="1" id="KW-0472">Membrane</keyword>
<evidence type="ECO:0000313" key="2">
    <source>
        <dbReference type="EMBL" id="MFK4273394.1"/>
    </source>
</evidence>
<protein>
    <submittedName>
        <fullName evidence="2">Uncharacterized protein</fullName>
    </submittedName>
</protein>
<organism evidence="2 3">
    <name type="scientific">Streptomyces milbemycinicus</name>
    <dbReference type="NCBI Taxonomy" id="476552"/>
    <lineage>
        <taxon>Bacteria</taxon>
        <taxon>Bacillati</taxon>
        <taxon>Actinomycetota</taxon>
        <taxon>Actinomycetes</taxon>
        <taxon>Kitasatosporales</taxon>
        <taxon>Streptomycetaceae</taxon>
        <taxon>Streptomyces</taxon>
    </lineage>
</organism>
<reference evidence="2 3" key="1">
    <citation type="submission" date="2024-11" db="EMBL/GenBank/DDBJ databases">
        <title>The Natural Products Discovery Center: Release of the First 8490 Sequenced Strains for Exploring Actinobacteria Biosynthetic Diversity.</title>
        <authorList>
            <person name="Kalkreuter E."/>
            <person name="Kautsar S.A."/>
            <person name="Yang D."/>
            <person name="Bader C.D."/>
            <person name="Teijaro C.N."/>
            <person name="Fluegel L."/>
            <person name="Davis C.M."/>
            <person name="Simpson J.R."/>
            <person name="Lauterbach L."/>
            <person name="Steele A.D."/>
            <person name="Gui C."/>
            <person name="Meng S."/>
            <person name="Li G."/>
            <person name="Viehrig K."/>
            <person name="Ye F."/>
            <person name="Su P."/>
            <person name="Kiefer A.F."/>
            <person name="Nichols A."/>
            <person name="Cepeda A.J."/>
            <person name="Yan W."/>
            <person name="Fan B."/>
            <person name="Jiang Y."/>
            <person name="Adhikari A."/>
            <person name="Zheng C.-J."/>
            <person name="Schuster L."/>
            <person name="Cowan T.M."/>
            <person name="Smanski M.J."/>
            <person name="Chevrette M.G."/>
            <person name="De Carvalho L.P.S."/>
            <person name="Shen B."/>
        </authorList>
    </citation>
    <scope>NUCLEOTIDE SEQUENCE [LARGE SCALE GENOMIC DNA]</scope>
    <source>
        <strain evidence="2 3">NPDC020863</strain>
    </source>
</reference>
<gene>
    <name evidence="2" type="ORF">ACI2L5_52435</name>
</gene>
<evidence type="ECO:0000313" key="3">
    <source>
        <dbReference type="Proteomes" id="UP001620295"/>
    </source>
</evidence>
<dbReference type="Proteomes" id="UP001620295">
    <property type="component" value="Unassembled WGS sequence"/>
</dbReference>
<dbReference type="RefSeq" id="WP_211282375.1">
    <property type="nucleotide sequence ID" value="NZ_JBJDQH010000134.1"/>
</dbReference>
<proteinExistence type="predicted"/>
<dbReference type="EMBL" id="JBJDQH010000134">
    <property type="protein sequence ID" value="MFK4273394.1"/>
    <property type="molecule type" value="Genomic_DNA"/>
</dbReference>
<keyword evidence="3" id="KW-1185">Reference proteome</keyword>
<evidence type="ECO:0000256" key="1">
    <source>
        <dbReference type="SAM" id="Phobius"/>
    </source>
</evidence>
<comment type="caution">
    <text evidence="2">The sequence shown here is derived from an EMBL/GenBank/DDBJ whole genome shotgun (WGS) entry which is preliminary data.</text>
</comment>
<feature type="transmembrane region" description="Helical" evidence="1">
    <location>
        <begin position="48"/>
        <end position="68"/>
    </location>
</feature>
<feature type="transmembrane region" description="Helical" evidence="1">
    <location>
        <begin position="6"/>
        <end position="27"/>
    </location>
</feature>
<accession>A0ABW8M5D8</accession>
<feature type="transmembrane region" description="Helical" evidence="1">
    <location>
        <begin position="80"/>
        <end position="104"/>
    </location>
</feature>